<dbReference type="AlphaFoldDB" id="A0A397ST08"/>
<accession>A0A397ST08</accession>
<evidence type="ECO:0000313" key="1">
    <source>
        <dbReference type="EMBL" id="RIA89138.1"/>
    </source>
</evidence>
<dbReference type="EMBL" id="QKYT01000231">
    <property type="protein sequence ID" value="RIA89138.1"/>
    <property type="molecule type" value="Genomic_DNA"/>
</dbReference>
<keyword evidence="2" id="KW-1185">Reference proteome</keyword>
<organism evidence="1 2">
    <name type="scientific">Glomus cerebriforme</name>
    <dbReference type="NCBI Taxonomy" id="658196"/>
    <lineage>
        <taxon>Eukaryota</taxon>
        <taxon>Fungi</taxon>
        <taxon>Fungi incertae sedis</taxon>
        <taxon>Mucoromycota</taxon>
        <taxon>Glomeromycotina</taxon>
        <taxon>Glomeromycetes</taxon>
        <taxon>Glomerales</taxon>
        <taxon>Glomeraceae</taxon>
        <taxon>Glomus</taxon>
    </lineage>
</organism>
<reference evidence="1 2" key="1">
    <citation type="submission" date="2018-06" db="EMBL/GenBank/DDBJ databases">
        <title>Comparative genomics reveals the genomic features of Rhizophagus irregularis, R. cerebriforme, R. diaphanum and Gigaspora rosea, and their symbiotic lifestyle signature.</title>
        <authorList>
            <person name="Morin E."/>
            <person name="San Clemente H."/>
            <person name="Chen E.C.H."/>
            <person name="De La Providencia I."/>
            <person name="Hainaut M."/>
            <person name="Kuo A."/>
            <person name="Kohler A."/>
            <person name="Murat C."/>
            <person name="Tang N."/>
            <person name="Roy S."/>
            <person name="Loubradou J."/>
            <person name="Henrissat B."/>
            <person name="Grigoriev I.V."/>
            <person name="Corradi N."/>
            <person name="Roux C."/>
            <person name="Martin F.M."/>
        </authorList>
    </citation>
    <scope>NUCLEOTIDE SEQUENCE [LARGE SCALE GENOMIC DNA]</scope>
    <source>
        <strain evidence="1 2">DAOM 227022</strain>
    </source>
</reference>
<sequence>MSKYKDSKISNELKELISLQDNLKNLRLSAINSDWTNIIPSCHNKYINQLKSIKAISIIYQIQRIKIDLNTIANWITSFSRGWKHAMALQAIEAAERTLKAGES</sequence>
<evidence type="ECO:0000313" key="2">
    <source>
        <dbReference type="Proteomes" id="UP000265703"/>
    </source>
</evidence>
<proteinExistence type="predicted"/>
<name>A0A397ST08_9GLOM</name>
<gene>
    <name evidence="1" type="ORF">C1645_825263</name>
</gene>
<comment type="caution">
    <text evidence="1">The sequence shown here is derived from an EMBL/GenBank/DDBJ whole genome shotgun (WGS) entry which is preliminary data.</text>
</comment>
<protein>
    <submittedName>
        <fullName evidence="1">Uncharacterized protein</fullName>
    </submittedName>
</protein>
<dbReference type="Proteomes" id="UP000265703">
    <property type="component" value="Unassembled WGS sequence"/>
</dbReference>
<dbReference type="OrthoDB" id="2429411at2759"/>